<keyword evidence="4" id="KW-1185">Reference proteome</keyword>
<accession>A0A5C6QQN3</accession>
<sequence>MNIKLIPLLVLTATLTFLTPTANASLILGTGTSALVGGDLTDPENDGLVNSNVNYDATFRSSVEPGFGGGEFAFNVFDNTLTSRNGKWCCSGGNVWVEADFGTDRYILDMFTLSSANDVPSRDSDQWRILGSNDGINYTALYSYDVAGQSIWGSDRFEVVQFSNNADYNVNTAYSIFRYQSTSVVSGSNHQLGEIEFFGTKIPEPSTIAIFALGLIGLASRQFKK</sequence>
<protein>
    <submittedName>
        <fullName evidence="3">PEP-CTERM sorting domain-containing protein</fullName>
    </submittedName>
</protein>
<dbReference type="AlphaFoldDB" id="A0A5C6QQN3"/>
<evidence type="ECO:0000313" key="3">
    <source>
        <dbReference type="EMBL" id="TWX70980.1"/>
    </source>
</evidence>
<reference evidence="3 4" key="1">
    <citation type="submission" date="2019-07" db="EMBL/GenBank/DDBJ databases">
        <title>Genomes of sea-ice associated Colwellia species.</title>
        <authorList>
            <person name="Bowman J.P."/>
        </authorList>
    </citation>
    <scope>NUCLEOTIDE SEQUENCE [LARGE SCALE GENOMIC DNA]</scope>
    <source>
        <strain evidence="3 4">ACAM 459</strain>
    </source>
</reference>
<dbReference type="NCBIfam" id="TIGR02595">
    <property type="entry name" value="PEP_CTERM"/>
    <property type="match status" value="1"/>
</dbReference>
<dbReference type="SUPFAM" id="SSF49785">
    <property type="entry name" value="Galactose-binding domain-like"/>
    <property type="match status" value="1"/>
</dbReference>
<dbReference type="InterPro" id="IPR013424">
    <property type="entry name" value="Ice-binding_C"/>
</dbReference>
<organism evidence="3 4">
    <name type="scientific">Colwellia demingiae</name>
    <dbReference type="NCBI Taxonomy" id="89401"/>
    <lineage>
        <taxon>Bacteria</taxon>
        <taxon>Pseudomonadati</taxon>
        <taxon>Pseudomonadota</taxon>
        <taxon>Gammaproteobacteria</taxon>
        <taxon>Alteromonadales</taxon>
        <taxon>Colwelliaceae</taxon>
        <taxon>Colwellia</taxon>
    </lineage>
</organism>
<comment type="caution">
    <text evidence="3">The sequence shown here is derived from an EMBL/GenBank/DDBJ whole genome shotgun (WGS) entry which is preliminary data.</text>
</comment>
<feature type="domain" description="Ice-binding protein C-terminal" evidence="2">
    <location>
        <begin position="202"/>
        <end position="221"/>
    </location>
</feature>
<dbReference type="OrthoDB" id="6388934at2"/>
<dbReference type="RefSeq" id="WP_146784311.1">
    <property type="nucleotide sequence ID" value="NZ_VOLT01000002.1"/>
</dbReference>
<gene>
    <name evidence="3" type="ORF">ESZ36_04895</name>
</gene>
<dbReference type="EMBL" id="VOLT01000002">
    <property type="protein sequence ID" value="TWX70980.1"/>
    <property type="molecule type" value="Genomic_DNA"/>
</dbReference>
<dbReference type="Pfam" id="PF07589">
    <property type="entry name" value="PEP-CTERM"/>
    <property type="match status" value="1"/>
</dbReference>
<dbReference type="Gene3D" id="2.60.120.260">
    <property type="entry name" value="Galactose-binding domain-like"/>
    <property type="match status" value="1"/>
</dbReference>
<feature type="signal peptide" evidence="1">
    <location>
        <begin position="1"/>
        <end position="24"/>
    </location>
</feature>
<feature type="chain" id="PRO_5023145228" evidence="1">
    <location>
        <begin position="25"/>
        <end position="225"/>
    </location>
</feature>
<keyword evidence="1" id="KW-0732">Signal</keyword>
<evidence type="ECO:0000259" key="2">
    <source>
        <dbReference type="Pfam" id="PF07589"/>
    </source>
</evidence>
<dbReference type="InterPro" id="IPR008979">
    <property type="entry name" value="Galactose-bd-like_sf"/>
</dbReference>
<proteinExistence type="predicted"/>
<name>A0A5C6QQN3_9GAMM</name>
<evidence type="ECO:0000256" key="1">
    <source>
        <dbReference type="SAM" id="SignalP"/>
    </source>
</evidence>
<evidence type="ECO:0000313" key="4">
    <source>
        <dbReference type="Proteomes" id="UP000321822"/>
    </source>
</evidence>
<dbReference type="Proteomes" id="UP000321822">
    <property type="component" value="Unassembled WGS sequence"/>
</dbReference>